<dbReference type="PATRIC" id="fig|413999.7.peg.927"/>
<gene>
    <name evidence="6" type="ordered locus">CBO0930</name>
</gene>
<protein>
    <submittedName>
        <fullName evidence="6">Membrane-associated MerR-family transcriptional regulator</fullName>
    </submittedName>
</protein>
<accession>A5I0C2</accession>
<evidence type="ECO:0000259" key="5">
    <source>
        <dbReference type="PROSITE" id="PS50937"/>
    </source>
</evidence>
<organism evidence="6 7">
    <name type="scientific">Clostridium botulinum (strain Hall / ATCC 3502 / NCTC 13319 / Type A)</name>
    <dbReference type="NCBI Taxonomy" id="441771"/>
    <lineage>
        <taxon>Bacteria</taxon>
        <taxon>Bacillati</taxon>
        <taxon>Bacillota</taxon>
        <taxon>Clostridia</taxon>
        <taxon>Eubacteriales</taxon>
        <taxon>Clostridiaceae</taxon>
        <taxon>Clostridium</taxon>
    </lineage>
</organism>
<feature type="transmembrane region" description="Helical" evidence="4">
    <location>
        <begin position="245"/>
        <end position="266"/>
    </location>
</feature>
<keyword evidence="1" id="KW-0805">Transcription regulation</keyword>
<dbReference type="GO" id="GO:0045893">
    <property type="term" value="P:positive regulation of DNA-templated transcription"/>
    <property type="evidence" value="ECO:0000318"/>
    <property type="project" value="GO_Central"/>
</dbReference>
<keyword evidence="7" id="KW-1185">Reference proteome</keyword>
<dbReference type="GO" id="GO:0003677">
    <property type="term" value="F:DNA binding"/>
    <property type="evidence" value="ECO:0007669"/>
    <property type="project" value="UniProtKB-KW"/>
</dbReference>
<dbReference type="Pfam" id="PF13411">
    <property type="entry name" value="MerR_1"/>
    <property type="match status" value="1"/>
</dbReference>
<keyword evidence="3" id="KW-0804">Transcription</keyword>
<feature type="transmembrane region" description="Helical" evidence="4">
    <location>
        <begin position="142"/>
        <end position="161"/>
    </location>
</feature>
<dbReference type="GeneID" id="5185185"/>
<dbReference type="PANTHER" id="PTHR30204">
    <property type="entry name" value="REDOX-CYCLING DRUG-SENSING TRANSCRIPTIONAL ACTIVATOR SOXR"/>
    <property type="match status" value="1"/>
</dbReference>
<dbReference type="KEGG" id="cbo:CBO0930"/>
<dbReference type="PROSITE" id="PS50937">
    <property type="entry name" value="HTH_MERR_2"/>
    <property type="match status" value="1"/>
</dbReference>
<dbReference type="CDD" id="cd00592">
    <property type="entry name" value="HTH_MerR-like"/>
    <property type="match status" value="1"/>
</dbReference>
<dbReference type="SMART" id="SM00422">
    <property type="entry name" value="HTH_MERR"/>
    <property type="match status" value="1"/>
</dbReference>
<dbReference type="KEGG" id="cbh:CLC_0985"/>
<dbReference type="HOGENOM" id="CLU_782334_0_0_9"/>
<feature type="transmembrane region" description="Helical" evidence="4">
    <location>
        <begin position="287"/>
        <end position="309"/>
    </location>
</feature>
<keyword evidence="4" id="KW-0472">Membrane</keyword>
<reference evidence="6 7" key="1">
    <citation type="journal article" date="2007" name="Genome Res.">
        <title>Genome sequence of a proteolytic (Group I) Clostridium botulinum strain Hall A and comparative analysis of the clostridial genomes.</title>
        <authorList>
            <person name="Sebaihia M."/>
            <person name="Peck M.W."/>
            <person name="Minton N.P."/>
            <person name="Thomson N.R."/>
            <person name="Holden M.T.G."/>
            <person name="Mitchell W.J."/>
            <person name="Carter A.T."/>
            <person name="Bentley S.D."/>
            <person name="Mason D.R."/>
            <person name="Crossman L."/>
            <person name="Paul C.J."/>
            <person name="Ivens A."/>
            <person name="Wells-Bennik M.H.J."/>
            <person name="Davis I.J."/>
            <person name="Cerdeno-Tarraga A.M."/>
            <person name="Churcher C."/>
            <person name="Quail M.A."/>
            <person name="Chillingworth T."/>
            <person name="Feltwell T."/>
            <person name="Fraser A."/>
            <person name="Goodhead I."/>
            <person name="Hance Z."/>
            <person name="Jagels K."/>
            <person name="Larke N."/>
            <person name="Maddison M."/>
            <person name="Moule S."/>
            <person name="Mungall K."/>
            <person name="Norbertczak H."/>
            <person name="Rabbinowitsch E."/>
            <person name="Sanders M."/>
            <person name="Simmonds M."/>
            <person name="White B."/>
            <person name="Whithead S."/>
            <person name="Parkhill J."/>
        </authorList>
    </citation>
    <scope>NUCLEOTIDE SEQUENCE [LARGE SCALE GENOMIC DNA]</scope>
    <source>
        <strain evidence="7">Hall / ATCC 3502 / NCTC 13319 / Type A [Sanger]</strain>
    </source>
</reference>
<dbReference type="InterPro" id="IPR000551">
    <property type="entry name" value="MerR-type_HTH_dom"/>
</dbReference>
<dbReference type="SUPFAM" id="SSF46955">
    <property type="entry name" value="Putative DNA-binding domain"/>
    <property type="match status" value="1"/>
</dbReference>
<evidence type="ECO:0000256" key="1">
    <source>
        <dbReference type="ARBA" id="ARBA00023015"/>
    </source>
</evidence>
<evidence type="ECO:0000256" key="4">
    <source>
        <dbReference type="SAM" id="Phobius"/>
    </source>
</evidence>
<dbReference type="Proteomes" id="UP000001986">
    <property type="component" value="Chromosome"/>
</dbReference>
<feature type="transmembrane region" description="Helical" evidence="4">
    <location>
        <begin position="205"/>
        <end position="225"/>
    </location>
</feature>
<keyword evidence="2" id="KW-0238">DNA-binding</keyword>
<accession>A7G254</accession>
<evidence type="ECO:0000313" key="6">
    <source>
        <dbReference type="EMBL" id="CAL82483.1"/>
    </source>
</evidence>
<dbReference type="EMBL" id="AM412317">
    <property type="protein sequence ID" value="CAL82483.1"/>
    <property type="molecule type" value="Genomic_DNA"/>
</dbReference>
<dbReference type="InterPro" id="IPR009061">
    <property type="entry name" value="DNA-bd_dom_put_sf"/>
</dbReference>
<keyword evidence="4" id="KW-0812">Transmembrane</keyword>
<sequence length="424" mass="49576">MKIKDAERLTGLSQKTIRYYESEGLISVKRNSNSYREYDENNINKLRRIKVLRKLDVPISTIKKLNLKEASLPEILEGKIKELDGNELNLERKKGIIEAILKEINKNPNIDLAEYCKDFEYIESDEFTEFLGEIKELREVSLAYQILITLMLSGPLLWLFINIKNSNYEFIGINSILAIISTVLLTLIWRGFLKQKNKKVRGTGLVLLSVILIIVLSLVVFVGILKLQQFIFVPEDYLMFMFKPPYSYLIFFFELEIIIVFVSILYKRIKNAEWKWGAKLFQFVKKNIVGTIVLNIVLLYVCLTGITVVTKNKIMDYNFYSPTGTTYSYSDITKVQAGFKGKKFKIFKSHAGDFYYIVNFKDGKKINFYQANSALEDTYLELEIFDKSIMKASKVQKESSKENYQFCDFDKRYVDRFLRIIENR</sequence>
<dbReference type="PANTHER" id="PTHR30204:SF94">
    <property type="entry name" value="HEAVY METAL-DEPENDENT TRANSCRIPTIONAL REGULATOR HI_0293-RELATED"/>
    <property type="match status" value="1"/>
</dbReference>
<dbReference type="InterPro" id="IPR047057">
    <property type="entry name" value="MerR_fam"/>
</dbReference>
<evidence type="ECO:0000313" key="7">
    <source>
        <dbReference type="Proteomes" id="UP000001986"/>
    </source>
</evidence>
<dbReference type="AlphaFoldDB" id="A5I0C2"/>
<evidence type="ECO:0000256" key="3">
    <source>
        <dbReference type="ARBA" id="ARBA00023163"/>
    </source>
</evidence>
<keyword evidence="4" id="KW-1133">Transmembrane helix</keyword>
<name>A5I0C2_CLOBH</name>
<evidence type="ECO:0000256" key="2">
    <source>
        <dbReference type="ARBA" id="ARBA00023125"/>
    </source>
</evidence>
<feature type="domain" description="HTH merR-type" evidence="5">
    <location>
        <begin position="1"/>
        <end position="68"/>
    </location>
</feature>
<feature type="transmembrane region" description="Helical" evidence="4">
    <location>
        <begin position="173"/>
        <end position="193"/>
    </location>
</feature>
<dbReference type="RefSeq" id="WP_011948616.1">
    <property type="nucleotide sequence ID" value="NC_009698.1"/>
</dbReference>
<dbReference type="Gene3D" id="1.10.1660.10">
    <property type="match status" value="1"/>
</dbReference>
<proteinExistence type="predicted"/>
<dbReference type="GO" id="GO:0003700">
    <property type="term" value="F:DNA-binding transcription factor activity"/>
    <property type="evidence" value="ECO:0000318"/>
    <property type="project" value="GO_Central"/>
</dbReference>